<dbReference type="PROSITE" id="PS51331">
    <property type="entry name" value="THYX"/>
    <property type="match status" value="1"/>
</dbReference>
<dbReference type="GO" id="GO:0070402">
    <property type="term" value="F:NADPH binding"/>
    <property type="evidence" value="ECO:0007669"/>
    <property type="project" value="TreeGrafter"/>
</dbReference>
<comment type="caution">
    <text evidence="2">The sequence shown here is derived from an EMBL/GenBank/DDBJ whole genome shotgun (WGS) entry which is preliminary data.</text>
</comment>
<dbReference type="GO" id="GO:0050797">
    <property type="term" value="F:thymidylate synthase (FAD) activity"/>
    <property type="evidence" value="ECO:0007669"/>
    <property type="project" value="UniProtKB-UniRule"/>
</dbReference>
<feature type="binding site" description="in other chain" evidence="1">
    <location>
        <begin position="87"/>
        <end position="91"/>
    </location>
    <ligand>
        <name>dUMP</name>
        <dbReference type="ChEBI" id="CHEBI:246422"/>
        <note>ligand shared between dimeric partners</note>
    </ligand>
</feature>
<dbReference type="SUPFAM" id="SSF69796">
    <property type="entry name" value="Thymidylate synthase-complementing protein Thy1"/>
    <property type="match status" value="1"/>
</dbReference>
<dbReference type="InterPro" id="IPR036098">
    <property type="entry name" value="Thymidylate_synthase_ThyX_sf"/>
</dbReference>
<dbReference type="Pfam" id="PF02511">
    <property type="entry name" value="Thy1"/>
    <property type="match status" value="1"/>
</dbReference>
<dbReference type="Gene3D" id="3.30.1360.170">
    <property type="match status" value="1"/>
</dbReference>
<dbReference type="GO" id="GO:0004799">
    <property type="term" value="F:thymidylate synthase activity"/>
    <property type="evidence" value="ECO:0007669"/>
    <property type="project" value="TreeGrafter"/>
</dbReference>
<feature type="active site" description="Involved in ionization of N3 of dUMP, leading to its activation" evidence="1">
    <location>
        <position position="188"/>
    </location>
</feature>
<comment type="cofactor">
    <cofactor evidence="1">
        <name>FAD</name>
        <dbReference type="ChEBI" id="CHEBI:57692"/>
    </cofactor>
    <text evidence="1">Binds 4 FAD per tetramer. Each FAD binding site is formed by three monomers.</text>
</comment>
<dbReference type="UniPathway" id="UPA00575"/>
<dbReference type="RefSeq" id="WP_131749723.1">
    <property type="nucleotide sequence ID" value="NZ_CAACYI010000001.1"/>
</dbReference>
<dbReference type="GO" id="GO:0050660">
    <property type="term" value="F:flavin adenine dinucleotide binding"/>
    <property type="evidence" value="ECO:0007669"/>
    <property type="project" value="UniProtKB-UniRule"/>
</dbReference>
<keyword evidence="1" id="KW-0521">NADP</keyword>
<reference evidence="2 3" key="1">
    <citation type="submission" date="2019-02" db="EMBL/GenBank/DDBJ databases">
        <authorList>
            <consortium name="Pathogen Informatics"/>
        </authorList>
    </citation>
    <scope>NUCLEOTIDE SEQUENCE [LARGE SCALE GENOMIC DNA]</scope>
    <source>
        <strain evidence="2 3">3012STDY7089603</strain>
    </source>
</reference>
<accession>A0A8H2QYN7</accession>
<evidence type="ECO:0000313" key="3">
    <source>
        <dbReference type="Proteomes" id="UP000377798"/>
    </source>
</evidence>
<organism evidence="2 3">
    <name type="scientific">Urinicoccus massiliensis</name>
    <dbReference type="NCBI Taxonomy" id="1723382"/>
    <lineage>
        <taxon>Bacteria</taxon>
        <taxon>Bacillati</taxon>
        <taxon>Bacillota</taxon>
        <taxon>Tissierellia</taxon>
        <taxon>Tissierellales</taxon>
        <taxon>Peptoniphilaceae</taxon>
        <taxon>Urinicoccus</taxon>
    </lineage>
</organism>
<dbReference type="PANTHER" id="PTHR34934">
    <property type="entry name" value="FLAVIN-DEPENDENT THYMIDYLATE SYNTHASE"/>
    <property type="match status" value="1"/>
</dbReference>
<dbReference type="PANTHER" id="PTHR34934:SF1">
    <property type="entry name" value="FLAVIN-DEPENDENT THYMIDYLATE SYNTHASE"/>
    <property type="match status" value="1"/>
</dbReference>
<dbReference type="InterPro" id="IPR003669">
    <property type="entry name" value="Thymidylate_synthase_ThyX"/>
</dbReference>
<feature type="binding site" evidence="1">
    <location>
        <position position="55"/>
    </location>
    <ligand>
        <name>FAD</name>
        <dbReference type="ChEBI" id="CHEBI:57692"/>
        <note>ligand shared between neighboring subunits</note>
    </ligand>
</feature>
<keyword evidence="1" id="KW-0285">Flavoprotein</keyword>
<proteinExistence type="inferred from homology"/>
<feature type="binding site" evidence="1">
    <location>
        <position position="183"/>
    </location>
    <ligand>
        <name>FAD</name>
        <dbReference type="ChEBI" id="CHEBI:57692"/>
        <note>ligand shared between neighboring subunits</note>
    </ligand>
</feature>
<dbReference type="CDD" id="cd20175">
    <property type="entry name" value="ThyX"/>
    <property type="match status" value="1"/>
</dbReference>
<keyword evidence="1 2" id="KW-0489">Methyltransferase</keyword>
<protein>
    <recommendedName>
        <fullName evidence="1">Flavin-dependent thymidylate synthase</fullName>
        <shortName evidence="1">FDTS</shortName>
        <ecNumber evidence="1">2.1.1.148</ecNumber>
    </recommendedName>
    <alternativeName>
        <fullName evidence="1">FAD-dependent thymidylate synthase</fullName>
    </alternativeName>
    <alternativeName>
        <fullName evidence="1">Thymidylate synthase ThyX</fullName>
        <shortName evidence="1">TS</shortName>
        <shortName evidence="1">TSase</shortName>
    </alternativeName>
</protein>
<feature type="binding site" evidence="1">
    <location>
        <begin position="177"/>
        <end position="179"/>
    </location>
    <ligand>
        <name>FAD</name>
        <dbReference type="ChEBI" id="CHEBI:57692"/>
        <note>ligand shared between neighboring subunits</note>
    </ligand>
</feature>
<comment type="catalytic activity">
    <reaction evidence="1">
        <text>dUMP + (6R)-5,10-methylene-5,6,7,8-tetrahydrofolate + NADPH + H(+) = dTMP + (6S)-5,6,7,8-tetrahydrofolate + NADP(+)</text>
        <dbReference type="Rhea" id="RHEA:29043"/>
        <dbReference type="ChEBI" id="CHEBI:15378"/>
        <dbReference type="ChEBI" id="CHEBI:15636"/>
        <dbReference type="ChEBI" id="CHEBI:57453"/>
        <dbReference type="ChEBI" id="CHEBI:57783"/>
        <dbReference type="ChEBI" id="CHEBI:58349"/>
        <dbReference type="ChEBI" id="CHEBI:63528"/>
        <dbReference type="ChEBI" id="CHEBI:246422"/>
        <dbReference type="EC" id="2.1.1.148"/>
    </reaction>
</comment>
<feature type="binding site" description="in other chain" evidence="1">
    <location>
        <position position="161"/>
    </location>
    <ligand>
        <name>dUMP</name>
        <dbReference type="ChEBI" id="CHEBI:246422"/>
        <note>ligand shared between dimeric partners</note>
    </ligand>
</feature>
<dbReference type="HAMAP" id="MF_01408">
    <property type="entry name" value="ThyX"/>
    <property type="match status" value="1"/>
</dbReference>
<dbReference type="EC" id="2.1.1.148" evidence="1"/>
<dbReference type="AlphaFoldDB" id="A0A8H2QYN7"/>
<evidence type="ECO:0000256" key="1">
    <source>
        <dbReference type="HAMAP-Rule" id="MF_01408"/>
    </source>
</evidence>
<feature type="binding site" evidence="1">
    <location>
        <begin position="76"/>
        <end position="79"/>
    </location>
    <ligand>
        <name>dUMP</name>
        <dbReference type="ChEBI" id="CHEBI:246422"/>
        <note>ligand shared between dimeric partners</note>
    </ligand>
</feature>
<gene>
    <name evidence="1 2" type="primary">thyX</name>
    <name evidence="2" type="ORF">NCTC13150_01682</name>
</gene>
<name>A0A8H2QYN7_9FIRM</name>
<dbReference type="Proteomes" id="UP000377798">
    <property type="component" value="Unassembled WGS sequence"/>
</dbReference>
<comment type="similarity">
    <text evidence="1">Belongs to the thymidylate synthase ThyX family.</text>
</comment>
<dbReference type="GO" id="GO:0006235">
    <property type="term" value="P:dTTP biosynthetic process"/>
    <property type="evidence" value="ECO:0007669"/>
    <property type="project" value="UniProtKB-UniRule"/>
</dbReference>
<evidence type="ECO:0000313" key="2">
    <source>
        <dbReference type="EMBL" id="VFB17097.1"/>
    </source>
</evidence>
<feature type="binding site" evidence="1">
    <location>
        <begin position="79"/>
        <end position="81"/>
    </location>
    <ligand>
        <name>FAD</name>
        <dbReference type="ChEBI" id="CHEBI:57692"/>
        <note>ligand shared between neighboring subunits</note>
    </ligand>
</feature>
<keyword evidence="3" id="KW-1185">Reference proteome</keyword>
<dbReference type="EMBL" id="CAACYI010000001">
    <property type="protein sequence ID" value="VFB17097.1"/>
    <property type="molecule type" value="Genomic_DNA"/>
</dbReference>
<keyword evidence="1" id="KW-0545">Nucleotide biosynthesis</keyword>
<dbReference type="NCBIfam" id="TIGR02170">
    <property type="entry name" value="thyX"/>
    <property type="match status" value="1"/>
</dbReference>
<feature type="binding site" evidence="1">
    <location>
        <position position="188"/>
    </location>
    <ligand>
        <name>dUMP</name>
        <dbReference type="ChEBI" id="CHEBI:246422"/>
        <note>ligand shared between dimeric partners</note>
    </ligand>
</feature>
<comment type="pathway">
    <text evidence="1">Pyrimidine metabolism; dTTP biosynthesis.</text>
</comment>
<keyword evidence="1" id="KW-0274">FAD</keyword>
<comment type="function">
    <text evidence="1">Catalyzes the reductive methylation of 2'-deoxyuridine-5'-monophosphate (dUMP) to 2'-deoxythymidine-5'-monophosphate (dTMP) while utilizing 5,10-methylenetetrahydrofolate (mTHF) as the methyl donor, and NADPH and FADH(2) as the reductant.</text>
</comment>
<dbReference type="GO" id="GO:0006231">
    <property type="term" value="P:dTMP biosynthetic process"/>
    <property type="evidence" value="ECO:0007669"/>
    <property type="project" value="UniProtKB-UniRule"/>
</dbReference>
<sequence length="250" mass="28742">MKVELLNYTPHGDQLIAQGAKLCYSQAGLKEIKEKLSPEEVSRFVKMLADMGHMSPMEHVSFSFYVEGISRACSHQLVRHRLASYSQQSQRYVRLDQFDYVVPPAIEKNPKAREIFIQAMERDQRDYQALVDSLVQEELAKGPVTDKEKRAIEKKAIEDARYVFPNACETKVILTMNVRTLLHFFSLRTCNRAQWEIREMAKQMLWEVKKVYPEIFAKAGPGCLQGPCPEGAMTCGKIKEVREYFLGGQE</sequence>
<keyword evidence="1 2" id="KW-0808">Transferase</keyword>
<comment type="subunit">
    <text evidence="1">Homotetramer.</text>
</comment>
<dbReference type="GO" id="GO:0032259">
    <property type="term" value="P:methylation"/>
    <property type="evidence" value="ECO:0007669"/>
    <property type="project" value="UniProtKB-KW"/>
</dbReference>
<feature type="binding site" evidence="1">
    <location>
        <position position="87"/>
    </location>
    <ligand>
        <name>FAD</name>
        <dbReference type="ChEBI" id="CHEBI:57692"/>
        <note>ligand shared between neighboring subunits</note>
    </ligand>
</feature>